<evidence type="ECO:0000313" key="3">
    <source>
        <dbReference type="Proteomes" id="UP000590225"/>
    </source>
</evidence>
<accession>A0AAW3T3N6</accession>
<name>A0AAW3T3N6_9MICO</name>
<organism evidence="2 3">
    <name type="scientific">Curtobacterium pusillum</name>
    <dbReference type="NCBI Taxonomy" id="69373"/>
    <lineage>
        <taxon>Bacteria</taxon>
        <taxon>Bacillati</taxon>
        <taxon>Actinomycetota</taxon>
        <taxon>Actinomycetes</taxon>
        <taxon>Micrococcales</taxon>
        <taxon>Microbacteriaceae</taxon>
        <taxon>Curtobacterium</taxon>
    </lineage>
</organism>
<proteinExistence type="predicted"/>
<gene>
    <name evidence="2" type="ORF">FHW23_001167</name>
</gene>
<dbReference type="AlphaFoldDB" id="A0AAW3T3N6"/>
<evidence type="ECO:0000256" key="1">
    <source>
        <dbReference type="SAM" id="SignalP"/>
    </source>
</evidence>
<comment type="caution">
    <text evidence="2">The sequence shown here is derived from an EMBL/GenBank/DDBJ whole genome shotgun (WGS) entry which is preliminary data.</text>
</comment>
<reference evidence="2 3" key="1">
    <citation type="submission" date="2020-07" db="EMBL/GenBank/DDBJ databases">
        <title>Above-ground endophytic microbial communities from plants in different locations in the United States.</title>
        <authorList>
            <person name="Frank C."/>
        </authorList>
    </citation>
    <scope>NUCLEOTIDE SEQUENCE [LARGE SCALE GENOMIC DNA]</scope>
    <source>
        <strain evidence="2 3">WPL5_2</strain>
    </source>
</reference>
<keyword evidence="1" id="KW-0732">Signal</keyword>
<feature type="chain" id="PRO_5043487061" description="Secreted protein" evidence="1">
    <location>
        <begin position="25"/>
        <end position="78"/>
    </location>
</feature>
<protein>
    <recommendedName>
        <fullName evidence="4">Secreted protein</fullName>
    </recommendedName>
</protein>
<sequence>MRLLYVLLLRTIASVMSLSRTSFCAVSAVNRAAPAMNSEPTTTLMAMSASRPGAEPALHATETYTAERRRVSRMAAIT</sequence>
<evidence type="ECO:0000313" key="2">
    <source>
        <dbReference type="EMBL" id="MBA8989921.1"/>
    </source>
</evidence>
<dbReference type="EMBL" id="JACGXP010000002">
    <property type="protein sequence ID" value="MBA8989921.1"/>
    <property type="molecule type" value="Genomic_DNA"/>
</dbReference>
<evidence type="ECO:0008006" key="4">
    <source>
        <dbReference type="Google" id="ProtNLM"/>
    </source>
</evidence>
<dbReference type="Proteomes" id="UP000590225">
    <property type="component" value="Unassembled WGS sequence"/>
</dbReference>
<feature type="signal peptide" evidence="1">
    <location>
        <begin position="1"/>
        <end position="24"/>
    </location>
</feature>